<dbReference type="VEuPathDB" id="FungiDB:CCM_02815"/>
<accession>A0A2H4SD21</accession>
<gene>
    <name evidence="1" type="ORF">A9K55_006133</name>
</gene>
<evidence type="ECO:0000313" key="2">
    <source>
        <dbReference type="Proteomes" id="UP000323067"/>
    </source>
</evidence>
<protein>
    <submittedName>
        <fullName evidence="1">Uncharacterized protein</fullName>
    </submittedName>
</protein>
<dbReference type="VEuPathDB" id="FungiDB:A9K55_006133"/>
<proteinExistence type="predicted"/>
<dbReference type="OrthoDB" id="8062037at2759"/>
<dbReference type="Proteomes" id="UP000323067">
    <property type="component" value="Chromosome vi"/>
</dbReference>
<dbReference type="EMBL" id="CP023323">
    <property type="protein sequence ID" value="ATY60996.1"/>
    <property type="molecule type" value="Genomic_DNA"/>
</dbReference>
<organism evidence="1 2">
    <name type="scientific">Cordyceps militaris</name>
    <name type="common">Caterpillar fungus</name>
    <name type="synonym">Clavaria militaris</name>
    <dbReference type="NCBI Taxonomy" id="73501"/>
    <lineage>
        <taxon>Eukaryota</taxon>
        <taxon>Fungi</taxon>
        <taxon>Dikarya</taxon>
        <taxon>Ascomycota</taxon>
        <taxon>Pezizomycotina</taxon>
        <taxon>Sordariomycetes</taxon>
        <taxon>Hypocreomycetidae</taxon>
        <taxon>Hypocreales</taxon>
        <taxon>Cordycipitaceae</taxon>
        <taxon>Cordyceps</taxon>
    </lineage>
</organism>
<evidence type="ECO:0000313" key="1">
    <source>
        <dbReference type="EMBL" id="ATY60996.1"/>
    </source>
</evidence>
<sequence>MPTTDLPTLGFRDGDEFICNYCHCSAPGYPIILGQSARLACDQCASAIVKLSICWVCGEMICRGDDCISFGWCFWHRACFSCLLCGSRAVLSTSCSWALGTKAEVLRPPLCAACDMETARDTNEHCDSGLIQACVDFVDSVDGGMAKRRRQLMNDSSCSTWGSEKNPCLKLRAGRECDSDMRAQAQEQDWEGEPRELIWIDIVDPLNGPVFQPHPLKPVPTLLLLADRQKHYRLRGVDERALLWTQKNKIKNQPQKSWACRNLIISEDPAGRIFTSRLLHAYIVQYYEHTH</sequence>
<reference evidence="1 2" key="1">
    <citation type="journal article" date="2017" name="BMC Genomics">
        <title>Chromosome level assembly and secondary metabolite potential of the parasitic fungus Cordyceps militaris.</title>
        <authorList>
            <person name="Kramer G.J."/>
            <person name="Nodwell J.R."/>
        </authorList>
    </citation>
    <scope>NUCLEOTIDE SEQUENCE [LARGE SCALE GENOMIC DNA]</scope>
    <source>
        <strain evidence="1 2">ATCC 34164</strain>
    </source>
</reference>
<dbReference type="AlphaFoldDB" id="A0A2H4SD21"/>
<name>A0A2H4SD21_CORMI</name>